<dbReference type="AlphaFoldDB" id="A0A9P4GHI7"/>
<evidence type="ECO:0000313" key="1">
    <source>
        <dbReference type="EMBL" id="KAF1845685.1"/>
    </source>
</evidence>
<dbReference type="Proteomes" id="UP000800039">
    <property type="component" value="Unassembled WGS sequence"/>
</dbReference>
<gene>
    <name evidence="1" type="ORF">K460DRAFT_113083</name>
</gene>
<dbReference type="RefSeq" id="XP_040788248.1">
    <property type="nucleotide sequence ID" value="XM_040926567.1"/>
</dbReference>
<keyword evidence="2" id="KW-1185">Reference proteome</keyword>
<accession>A0A9P4GHI7</accession>
<name>A0A9P4GHI7_9PLEO</name>
<organism evidence="1 2">
    <name type="scientific">Cucurbitaria berberidis CBS 394.84</name>
    <dbReference type="NCBI Taxonomy" id="1168544"/>
    <lineage>
        <taxon>Eukaryota</taxon>
        <taxon>Fungi</taxon>
        <taxon>Dikarya</taxon>
        <taxon>Ascomycota</taxon>
        <taxon>Pezizomycotina</taxon>
        <taxon>Dothideomycetes</taxon>
        <taxon>Pleosporomycetidae</taxon>
        <taxon>Pleosporales</taxon>
        <taxon>Pleosporineae</taxon>
        <taxon>Cucurbitariaceae</taxon>
        <taxon>Cucurbitaria</taxon>
    </lineage>
</organism>
<proteinExistence type="predicted"/>
<sequence>MGSLVMGAPPPPLPLARLSVEMRKTSPWNLSHSNNGRICHQPPSARADGCRLLAHLILFTSSFISAPLAPLVGL</sequence>
<dbReference type="GeneID" id="63843818"/>
<protein>
    <submittedName>
        <fullName evidence="1">Uncharacterized protein</fullName>
    </submittedName>
</protein>
<evidence type="ECO:0000313" key="2">
    <source>
        <dbReference type="Proteomes" id="UP000800039"/>
    </source>
</evidence>
<comment type="caution">
    <text evidence="1">The sequence shown here is derived from an EMBL/GenBank/DDBJ whole genome shotgun (WGS) entry which is preliminary data.</text>
</comment>
<reference evidence="1" key="1">
    <citation type="submission" date="2020-01" db="EMBL/GenBank/DDBJ databases">
        <authorList>
            <consortium name="DOE Joint Genome Institute"/>
            <person name="Haridas S."/>
            <person name="Albert R."/>
            <person name="Binder M."/>
            <person name="Bloem J."/>
            <person name="Labutti K."/>
            <person name="Salamov A."/>
            <person name="Andreopoulos B."/>
            <person name="Baker S.E."/>
            <person name="Barry K."/>
            <person name="Bills G."/>
            <person name="Bluhm B.H."/>
            <person name="Cannon C."/>
            <person name="Castanera R."/>
            <person name="Culley D.E."/>
            <person name="Daum C."/>
            <person name="Ezra D."/>
            <person name="Gonzalez J.B."/>
            <person name="Henrissat B."/>
            <person name="Kuo A."/>
            <person name="Liang C."/>
            <person name="Lipzen A."/>
            <person name="Lutzoni F."/>
            <person name="Magnuson J."/>
            <person name="Mondo S."/>
            <person name="Nolan M."/>
            <person name="Ohm R."/>
            <person name="Pangilinan J."/>
            <person name="Park H.-J."/>
            <person name="Ramirez L."/>
            <person name="Alfaro M."/>
            <person name="Sun H."/>
            <person name="Tritt A."/>
            <person name="Yoshinaga Y."/>
            <person name="Zwiers L.-H."/>
            <person name="Turgeon B.G."/>
            <person name="Goodwin S.B."/>
            <person name="Spatafora J.W."/>
            <person name="Crous P.W."/>
            <person name="Grigoriev I.V."/>
        </authorList>
    </citation>
    <scope>NUCLEOTIDE SEQUENCE</scope>
    <source>
        <strain evidence="1">CBS 394.84</strain>
    </source>
</reference>
<dbReference type="EMBL" id="ML976616">
    <property type="protein sequence ID" value="KAF1845685.1"/>
    <property type="molecule type" value="Genomic_DNA"/>
</dbReference>